<dbReference type="AlphaFoldDB" id="A0A7Y0LEC1"/>
<evidence type="ECO:0000256" key="1">
    <source>
        <dbReference type="ARBA" id="ARBA00023172"/>
    </source>
</evidence>
<keyword evidence="1" id="KW-0233">DNA recombination</keyword>
<keyword evidence="3" id="KW-1185">Reference proteome</keyword>
<name>A0A7Y0LEC1_9GAMM</name>
<accession>A0A7Y0LEC1</accession>
<sequence>MYYFKSEKYKTMMMCDHNGTPLLLPNLYLHSLHKNKTAYKLTWNDNSGKRRIKGAELTRVTLSDRKIKDCFYELRKFLDWLEVYSKNTSSISLSTHHNLPEDILNYYINEVLILKRNTSEKMVEKAVSGLKYYYNYLAYNGFTNIKEIRVKNDNKAIARDNTNRRNVIQYLSPRMRAELYANANSLRVECILRAGGECGLRTKENMGLLVNDFKVGSKSYVGMKSFFREIDHESKLKKSEVQKRQEFKYWLQGKYSKSRRGGIGGISRWIYIPRDLMLRFKLYYETERPECSDESLFLTDPQSRVVHGVRENQGTRDFAVTRDLVIEKQQQKLLPDYLHLLEDKHSYHILRHSYGTDKFHDAVEDEGLELENVTHLSRPYLLVAELLGHETKGKDAPKTTQKYIRSVKAKLDQDASFMRCCDG</sequence>
<organism evidence="2 3">
    <name type="scientific">Thalassotalea algicola</name>
    <dbReference type="NCBI Taxonomy" id="2716224"/>
    <lineage>
        <taxon>Bacteria</taxon>
        <taxon>Pseudomonadati</taxon>
        <taxon>Pseudomonadota</taxon>
        <taxon>Gammaproteobacteria</taxon>
        <taxon>Alteromonadales</taxon>
        <taxon>Colwelliaceae</taxon>
        <taxon>Thalassotalea</taxon>
    </lineage>
</organism>
<proteinExistence type="predicted"/>
<reference evidence="2 3" key="1">
    <citation type="submission" date="2020-04" db="EMBL/GenBank/DDBJ databases">
        <title>Thalassotalea sp. M1531, isolated from the surface of marine red alga.</title>
        <authorList>
            <person name="Pang L."/>
            <person name="Lu D.-C."/>
        </authorList>
    </citation>
    <scope>NUCLEOTIDE SEQUENCE [LARGE SCALE GENOMIC DNA]</scope>
    <source>
        <strain evidence="2 3">M1531</strain>
    </source>
</reference>
<dbReference type="GO" id="GO:0015074">
    <property type="term" value="P:DNA integration"/>
    <property type="evidence" value="ECO:0007669"/>
    <property type="project" value="InterPro"/>
</dbReference>
<dbReference type="EMBL" id="JABBXH010000004">
    <property type="protein sequence ID" value="NMP32678.1"/>
    <property type="molecule type" value="Genomic_DNA"/>
</dbReference>
<evidence type="ECO:0000313" key="2">
    <source>
        <dbReference type="EMBL" id="NMP32678.1"/>
    </source>
</evidence>
<dbReference type="Gene3D" id="1.10.443.10">
    <property type="entry name" value="Intergrase catalytic core"/>
    <property type="match status" value="1"/>
</dbReference>
<dbReference type="RefSeq" id="WP_169075980.1">
    <property type="nucleotide sequence ID" value="NZ_JABBXH010000004.1"/>
</dbReference>
<dbReference type="GO" id="GO:0003677">
    <property type="term" value="F:DNA binding"/>
    <property type="evidence" value="ECO:0007669"/>
    <property type="project" value="InterPro"/>
</dbReference>
<dbReference type="InterPro" id="IPR013762">
    <property type="entry name" value="Integrase-like_cat_sf"/>
</dbReference>
<comment type="caution">
    <text evidence="2">The sequence shown here is derived from an EMBL/GenBank/DDBJ whole genome shotgun (WGS) entry which is preliminary data.</text>
</comment>
<dbReference type="Proteomes" id="UP000568664">
    <property type="component" value="Unassembled WGS sequence"/>
</dbReference>
<dbReference type="SUPFAM" id="SSF56349">
    <property type="entry name" value="DNA breaking-rejoining enzymes"/>
    <property type="match status" value="1"/>
</dbReference>
<dbReference type="GO" id="GO:0006310">
    <property type="term" value="P:DNA recombination"/>
    <property type="evidence" value="ECO:0007669"/>
    <property type="project" value="UniProtKB-KW"/>
</dbReference>
<protein>
    <submittedName>
        <fullName evidence="2">Site-specific integrase</fullName>
    </submittedName>
</protein>
<evidence type="ECO:0000313" key="3">
    <source>
        <dbReference type="Proteomes" id="UP000568664"/>
    </source>
</evidence>
<dbReference type="InterPro" id="IPR011010">
    <property type="entry name" value="DNA_brk_join_enz"/>
</dbReference>
<gene>
    <name evidence="2" type="ORF">HII17_14040</name>
</gene>